<evidence type="ECO:0000256" key="1">
    <source>
        <dbReference type="SAM" id="SignalP"/>
    </source>
</evidence>
<proteinExistence type="predicted"/>
<dbReference type="EMBL" id="JBBPDW010000008">
    <property type="protein sequence ID" value="KAK7549991.1"/>
    <property type="molecule type" value="Genomic_DNA"/>
</dbReference>
<gene>
    <name evidence="2" type="ORF">IWX46DRAFT_437891</name>
</gene>
<evidence type="ECO:0000313" key="3">
    <source>
        <dbReference type="Proteomes" id="UP001365128"/>
    </source>
</evidence>
<accession>A0ABR1MLH7</accession>
<keyword evidence="1" id="KW-0732">Signal</keyword>
<feature type="chain" id="PRO_5045363159" description="Secreted protein" evidence="1">
    <location>
        <begin position="23"/>
        <end position="241"/>
    </location>
</feature>
<sequence>MSTASLHFSFLLLLICVRLVRPDVHHWPAPENPHSPCNAVVQALAASLPMPLECRICFPVHTHVALITRDLRINEAPQRFHFSTRDVYERVRHLVSTSLISIALVLRGWVAEWAWIHVHRVLKKNHFHASCDCAFQPASHDPSHLQCLVVPAFSTCHSQSCLFFSSSRRFLSRAVSLISIKRVFEVVSRPSLSKWLGTHLGKRRLSRCRRLTASEARCKKSWHTKLHSWGCPELKAPYLDP</sequence>
<organism evidence="2 3">
    <name type="scientific">Phyllosticta citricarpa</name>
    <dbReference type="NCBI Taxonomy" id="55181"/>
    <lineage>
        <taxon>Eukaryota</taxon>
        <taxon>Fungi</taxon>
        <taxon>Dikarya</taxon>
        <taxon>Ascomycota</taxon>
        <taxon>Pezizomycotina</taxon>
        <taxon>Dothideomycetes</taxon>
        <taxon>Dothideomycetes incertae sedis</taxon>
        <taxon>Botryosphaeriales</taxon>
        <taxon>Phyllostictaceae</taxon>
        <taxon>Phyllosticta</taxon>
    </lineage>
</organism>
<name>A0ABR1MLH7_9PEZI</name>
<evidence type="ECO:0000313" key="2">
    <source>
        <dbReference type="EMBL" id="KAK7549991.1"/>
    </source>
</evidence>
<keyword evidence="3" id="KW-1185">Reference proteome</keyword>
<dbReference type="Proteomes" id="UP001365128">
    <property type="component" value="Unassembled WGS sequence"/>
</dbReference>
<evidence type="ECO:0008006" key="4">
    <source>
        <dbReference type="Google" id="ProtNLM"/>
    </source>
</evidence>
<protein>
    <recommendedName>
        <fullName evidence="4">Secreted protein</fullName>
    </recommendedName>
</protein>
<reference evidence="2 3" key="1">
    <citation type="submission" date="2024-04" db="EMBL/GenBank/DDBJ databases">
        <title>Phyllosticta paracitricarpa is synonymous to the EU quarantine fungus P. citricarpa based on phylogenomic analyses.</title>
        <authorList>
            <consortium name="Lawrence Berkeley National Laboratory"/>
            <person name="Van Ingen-Buijs V.A."/>
            <person name="Van Westerhoven A.C."/>
            <person name="Haridas S."/>
            <person name="Skiadas P."/>
            <person name="Martin F."/>
            <person name="Groenewald J.Z."/>
            <person name="Crous P.W."/>
            <person name="Seidl M.F."/>
        </authorList>
    </citation>
    <scope>NUCLEOTIDE SEQUENCE [LARGE SCALE GENOMIC DNA]</scope>
    <source>
        <strain evidence="2 3">CBS 122670</strain>
    </source>
</reference>
<feature type="signal peptide" evidence="1">
    <location>
        <begin position="1"/>
        <end position="22"/>
    </location>
</feature>
<comment type="caution">
    <text evidence="2">The sequence shown here is derived from an EMBL/GenBank/DDBJ whole genome shotgun (WGS) entry which is preliminary data.</text>
</comment>